<feature type="region of interest" description="Disordered" evidence="3">
    <location>
        <begin position="389"/>
        <end position="444"/>
    </location>
</feature>
<name>A0A8D2J6C2_VARKO</name>
<organism evidence="4 5">
    <name type="scientific">Varanus komodoensis</name>
    <name type="common">Komodo dragon</name>
    <dbReference type="NCBI Taxonomy" id="61221"/>
    <lineage>
        <taxon>Eukaryota</taxon>
        <taxon>Metazoa</taxon>
        <taxon>Chordata</taxon>
        <taxon>Craniata</taxon>
        <taxon>Vertebrata</taxon>
        <taxon>Euteleostomi</taxon>
        <taxon>Lepidosauria</taxon>
        <taxon>Squamata</taxon>
        <taxon>Bifurcata</taxon>
        <taxon>Unidentata</taxon>
        <taxon>Episquamata</taxon>
        <taxon>Toxicofera</taxon>
        <taxon>Anguimorpha</taxon>
        <taxon>Paleoanguimorpha</taxon>
        <taxon>Varanoidea</taxon>
        <taxon>Varanidae</taxon>
        <taxon>Varanus</taxon>
    </lineage>
</organism>
<protein>
    <submittedName>
        <fullName evidence="4">Family with sequence similarity 114 member A1</fullName>
    </submittedName>
</protein>
<feature type="compositionally biased region" description="Basic and acidic residues" evidence="3">
    <location>
        <begin position="11"/>
        <end position="22"/>
    </location>
</feature>
<proteinExistence type="inferred from homology"/>
<keyword evidence="2" id="KW-0597">Phosphoprotein</keyword>
<feature type="compositionally biased region" description="Acidic residues" evidence="3">
    <location>
        <begin position="166"/>
        <end position="177"/>
    </location>
</feature>
<feature type="region of interest" description="Disordered" evidence="3">
    <location>
        <begin position="153"/>
        <end position="192"/>
    </location>
</feature>
<dbReference type="Pfam" id="PF05334">
    <property type="entry name" value="DUF719"/>
    <property type="match status" value="1"/>
</dbReference>
<evidence type="ECO:0000256" key="1">
    <source>
        <dbReference type="ARBA" id="ARBA00006903"/>
    </source>
</evidence>
<evidence type="ECO:0000256" key="3">
    <source>
        <dbReference type="SAM" id="MobiDB-lite"/>
    </source>
</evidence>
<keyword evidence="5" id="KW-1185">Reference proteome</keyword>
<dbReference type="AlphaFoldDB" id="A0A8D2J6C2"/>
<feature type="compositionally biased region" description="Basic and acidic residues" evidence="3">
    <location>
        <begin position="394"/>
        <end position="444"/>
    </location>
</feature>
<evidence type="ECO:0000313" key="5">
    <source>
        <dbReference type="Proteomes" id="UP000694545"/>
    </source>
</evidence>
<evidence type="ECO:0000256" key="2">
    <source>
        <dbReference type="ARBA" id="ARBA00022553"/>
    </source>
</evidence>
<evidence type="ECO:0000313" key="4">
    <source>
        <dbReference type="Ensembl" id="ENSVKKP00000010999.1"/>
    </source>
</evidence>
<dbReference type="Ensembl" id="ENSVKKT00000011263.1">
    <property type="protein sequence ID" value="ENSVKKP00000010999.1"/>
    <property type="gene ID" value="ENSVKKG00000007717.1"/>
</dbReference>
<feature type="region of interest" description="Disordered" evidence="3">
    <location>
        <begin position="1"/>
        <end position="114"/>
    </location>
</feature>
<dbReference type="PANTHER" id="PTHR12842">
    <property type="entry name" value="FI01459P"/>
    <property type="match status" value="1"/>
</dbReference>
<dbReference type="PANTHER" id="PTHR12842:SF4">
    <property type="entry name" value="PROTEIN NOXP20"/>
    <property type="match status" value="1"/>
</dbReference>
<reference evidence="4" key="2">
    <citation type="submission" date="2025-09" db="UniProtKB">
        <authorList>
            <consortium name="Ensembl"/>
        </authorList>
    </citation>
    <scope>IDENTIFICATION</scope>
</reference>
<comment type="similarity">
    <text evidence="1">Belongs to the FAM114 family.</text>
</comment>
<accession>A0A8D2J6C2</accession>
<reference evidence="4" key="1">
    <citation type="submission" date="2025-08" db="UniProtKB">
        <authorList>
            <consortium name="Ensembl"/>
        </authorList>
    </citation>
    <scope>IDENTIFICATION</scope>
</reference>
<feature type="compositionally biased region" description="Basic and acidic residues" evidence="3">
    <location>
        <begin position="32"/>
        <end position="73"/>
    </location>
</feature>
<dbReference type="Proteomes" id="UP000694545">
    <property type="component" value="Unplaced"/>
</dbReference>
<dbReference type="InterPro" id="IPR007998">
    <property type="entry name" value="DUF719"/>
</dbReference>
<sequence>MSGGEGAMLTEEEHKEISEPDSHVSASDTEMLNEKTEPVSPENDRGQVSERTSSEPEGDLRTLEHHLNEEHSSGDIAENVISECSESVSLEPEPGSEELNEESDPHMDTPPKGSGWTTWGSWGKSLLSTASATVGHGLTAVKEKAATLRIHVPSSGASESAHPDTDENSVTDVEESAEQSILEHPPLPSSPGSRGVFSTITNAVQNTGKSVLTGGLDALEFIGKKTMNVLAENDPGFKKTKTLMERTVSLSQLLREAKEKEKQRLAQQVTFERTAHYGLLFDEFQGLSHLEALEILSNESEAKIQLYLASLEGEELETAKQALIAIKTVFLLEESDSEDNEDNVAKKADIGDEFVTVLTELLFELHVAATPDKLNKARKKAYDCLEEASLPTSIEKDRSPAEKVKEDEEKQEVKEDEEKPQTGESENREGKNKTIEVRDIQISI</sequence>